<keyword evidence="11" id="KW-0675">Receptor</keyword>
<keyword evidence="2" id="KW-0433">Leucine-rich repeat</keyword>
<dbReference type="PROSITE" id="PS50011">
    <property type="entry name" value="PROTEIN_KINASE_DOM"/>
    <property type="match status" value="1"/>
</dbReference>
<dbReference type="OrthoDB" id="2151624at2759"/>
<dbReference type="SUPFAM" id="SSF52058">
    <property type="entry name" value="L domain-like"/>
    <property type="match status" value="1"/>
</dbReference>
<keyword evidence="6 9" id="KW-1133">Transmembrane helix</keyword>
<accession>A0A8S0SEY7</accession>
<gene>
    <name evidence="11" type="ORF">OLEA9_A121695</name>
</gene>
<keyword evidence="12" id="KW-1185">Reference proteome</keyword>
<evidence type="ECO:0000259" key="10">
    <source>
        <dbReference type="PROSITE" id="PS50011"/>
    </source>
</evidence>
<evidence type="ECO:0000256" key="2">
    <source>
        <dbReference type="ARBA" id="ARBA00022614"/>
    </source>
</evidence>
<dbReference type="Pfam" id="PF08263">
    <property type="entry name" value="LRRNT_2"/>
    <property type="match status" value="1"/>
</dbReference>
<feature type="transmembrane region" description="Helical" evidence="9">
    <location>
        <begin position="233"/>
        <end position="259"/>
    </location>
</feature>
<dbReference type="FunFam" id="3.80.10.10:FF:000400">
    <property type="entry name" value="Nuclear pore complex protein NUP107"/>
    <property type="match status" value="1"/>
</dbReference>
<dbReference type="PANTHER" id="PTHR48056">
    <property type="entry name" value="LRR RECEPTOR-LIKE SERINE/THREONINE-PROTEIN KINASE-RELATED"/>
    <property type="match status" value="1"/>
</dbReference>
<dbReference type="Proteomes" id="UP000594638">
    <property type="component" value="Unassembled WGS sequence"/>
</dbReference>
<dbReference type="PANTHER" id="PTHR48056:SF18">
    <property type="entry name" value="NON-SPECIFIC SERINE_THREONINE PROTEIN KINASE"/>
    <property type="match status" value="1"/>
</dbReference>
<keyword evidence="11" id="KW-0808">Transferase</keyword>
<evidence type="ECO:0000313" key="12">
    <source>
        <dbReference type="Proteomes" id="UP000594638"/>
    </source>
</evidence>
<reference evidence="11 12" key="1">
    <citation type="submission" date="2019-12" db="EMBL/GenBank/DDBJ databases">
        <authorList>
            <person name="Alioto T."/>
            <person name="Alioto T."/>
            <person name="Gomez Garrido J."/>
        </authorList>
    </citation>
    <scope>NUCLEOTIDE SEQUENCE [LARGE SCALE GENOMIC DNA]</scope>
</reference>
<evidence type="ECO:0000256" key="7">
    <source>
        <dbReference type="ARBA" id="ARBA00023136"/>
    </source>
</evidence>
<evidence type="ECO:0000256" key="8">
    <source>
        <dbReference type="ARBA" id="ARBA00023180"/>
    </source>
</evidence>
<keyword evidence="11" id="KW-0418">Kinase</keyword>
<dbReference type="GO" id="GO:0016020">
    <property type="term" value="C:membrane"/>
    <property type="evidence" value="ECO:0007669"/>
    <property type="project" value="UniProtKB-SubCell"/>
</dbReference>
<keyword evidence="3 9" id="KW-0812">Transmembrane</keyword>
<evidence type="ECO:0000313" key="11">
    <source>
        <dbReference type="EMBL" id="CAA2989941.1"/>
    </source>
</evidence>
<dbReference type="InterPro" id="IPR013210">
    <property type="entry name" value="LRR_N_plant-typ"/>
</dbReference>
<dbReference type="GO" id="GO:0033612">
    <property type="term" value="F:receptor serine/threonine kinase binding"/>
    <property type="evidence" value="ECO:0007669"/>
    <property type="project" value="TreeGrafter"/>
</dbReference>
<keyword evidence="7 9" id="KW-0472">Membrane</keyword>
<evidence type="ECO:0000256" key="4">
    <source>
        <dbReference type="ARBA" id="ARBA00022729"/>
    </source>
</evidence>
<organism evidence="11 12">
    <name type="scientific">Olea europaea subsp. europaea</name>
    <dbReference type="NCBI Taxonomy" id="158383"/>
    <lineage>
        <taxon>Eukaryota</taxon>
        <taxon>Viridiplantae</taxon>
        <taxon>Streptophyta</taxon>
        <taxon>Embryophyta</taxon>
        <taxon>Tracheophyta</taxon>
        <taxon>Spermatophyta</taxon>
        <taxon>Magnoliopsida</taxon>
        <taxon>eudicotyledons</taxon>
        <taxon>Gunneridae</taxon>
        <taxon>Pentapetalae</taxon>
        <taxon>asterids</taxon>
        <taxon>lamiids</taxon>
        <taxon>Lamiales</taxon>
        <taxon>Oleaceae</taxon>
        <taxon>Oleeae</taxon>
        <taxon>Olea</taxon>
    </lineage>
</organism>
<dbReference type="Gene3D" id="3.30.200.20">
    <property type="entry name" value="Phosphorylase Kinase, domain 1"/>
    <property type="match status" value="1"/>
</dbReference>
<evidence type="ECO:0000256" key="6">
    <source>
        <dbReference type="ARBA" id="ARBA00022989"/>
    </source>
</evidence>
<keyword evidence="8" id="KW-0325">Glycoprotein</keyword>
<comment type="caution">
    <text evidence="11">The sequence shown here is derived from an EMBL/GenBank/DDBJ whole genome shotgun (WGS) entry which is preliminary data.</text>
</comment>
<evidence type="ECO:0000256" key="9">
    <source>
        <dbReference type="SAM" id="Phobius"/>
    </source>
</evidence>
<dbReference type="SUPFAM" id="SSF56112">
    <property type="entry name" value="Protein kinase-like (PK-like)"/>
    <property type="match status" value="1"/>
</dbReference>
<dbReference type="InterPro" id="IPR000719">
    <property type="entry name" value="Prot_kinase_dom"/>
</dbReference>
<dbReference type="Gene3D" id="3.80.10.10">
    <property type="entry name" value="Ribonuclease Inhibitor"/>
    <property type="match status" value="1"/>
</dbReference>
<sequence>MAGFFTRKTLDFRVLLTLVKIFLLLIVRGSLTYSTQSDINCLRAIKDSLEDPDGYLTTWNFSNNTEGFICKFIGIDCWHPYENNVLNIRLGDMGLKGKFPLGVAGCSSLTGLDLSGNKIYGSIPTNISKLLVYVTSLDLSSNQLSGQIPMNLTNCTYLNVLKLNNNQLSGQIPAQFGQLDRLKEFSIANNRLTGQVPQFGNRTFGPDSYANNAGLCGGPLPPCRGSSKKTNGAAIVGATFAAFAVGIGIGIGIGMFFYLGKASRKKEEDPMGNKWAKRIKDAKAIKASIFTFYWEIKHLSMFENLVSEMTLSDLMKVTNDFSKENIIWLGRTGTMYKAVLKDGTCLMVKRLQGTQYSSHDFSSEMATLANVKHKNLVPLLGFCTTEEERLVVYRHMSNGRLHDKLHLKDGTEPMDWPLRLKIGIGAAKGFAWLHHGCDPHIIHRNISSNCILLDIDYEPKILDSGIASLMNPVVSHLGTCVNSEYGDMGYVAPEYAKTLLATPKGDVYSFGVVLLELITGERPANVAKAPRRFSRNIVGWIFYLSGTYKLQDAIDQFLVGKGYDDELSEFLNVACSCVLTDPEERPSMSEVFQFLRAIGQRYNFATEDDILQPSNSGDADQLVELIIARDPYEIDVKMEVTYTDE</sequence>
<feature type="domain" description="Protein kinase" evidence="10">
    <location>
        <begin position="321"/>
        <end position="595"/>
    </location>
</feature>
<dbReference type="Pfam" id="PF07714">
    <property type="entry name" value="PK_Tyr_Ser-Thr"/>
    <property type="match status" value="1"/>
</dbReference>
<comment type="subcellular location">
    <subcellularLocation>
        <location evidence="1">Membrane</location>
    </subcellularLocation>
</comment>
<dbReference type="Gene3D" id="1.10.510.10">
    <property type="entry name" value="Transferase(Phosphotransferase) domain 1"/>
    <property type="match status" value="1"/>
</dbReference>
<protein>
    <submittedName>
        <fullName evidence="11">Probably inactive leucine-rich repeat receptor kinase At5g48380</fullName>
    </submittedName>
</protein>
<dbReference type="GO" id="GO:0004672">
    <property type="term" value="F:protein kinase activity"/>
    <property type="evidence" value="ECO:0007669"/>
    <property type="project" value="InterPro"/>
</dbReference>
<dbReference type="InterPro" id="IPR001611">
    <property type="entry name" value="Leu-rich_rpt"/>
</dbReference>
<evidence type="ECO:0000256" key="5">
    <source>
        <dbReference type="ARBA" id="ARBA00022737"/>
    </source>
</evidence>
<proteinExistence type="predicted"/>
<dbReference type="EMBL" id="CACTIH010004175">
    <property type="protein sequence ID" value="CAA2989941.1"/>
    <property type="molecule type" value="Genomic_DNA"/>
</dbReference>
<dbReference type="Gramene" id="OE9A121695T1">
    <property type="protein sequence ID" value="OE9A121695C1"/>
    <property type="gene ID" value="OE9A121695"/>
</dbReference>
<dbReference type="GO" id="GO:0005524">
    <property type="term" value="F:ATP binding"/>
    <property type="evidence" value="ECO:0007669"/>
    <property type="project" value="InterPro"/>
</dbReference>
<keyword evidence="4" id="KW-0732">Signal</keyword>
<dbReference type="InterPro" id="IPR011009">
    <property type="entry name" value="Kinase-like_dom_sf"/>
</dbReference>
<evidence type="ECO:0000256" key="3">
    <source>
        <dbReference type="ARBA" id="ARBA00022692"/>
    </source>
</evidence>
<keyword evidence="5" id="KW-0677">Repeat</keyword>
<evidence type="ECO:0000256" key="1">
    <source>
        <dbReference type="ARBA" id="ARBA00004370"/>
    </source>
</evidence>
<name>A0A8S0SEY7_OLEEU</name>
<dbReference type="InterPro" id="IPR001245">
    <property type="entry name" value="Ser-Thr/Tyr_kinase_cat_dom"/>
</dbReference>
<dbReference type="AlphaFoldDB" id="A0A8S0SEY7"/>
<dbReference type="Pfam" id="PF00560">
    <property type="entry name" value="LRR_1"/>
    <property type="match status" value="3"/>
</dbReference>
<dbReference type="InterPro" id="IPR050647">
    <property type="entry name" value="Plant_LRR-RLKs"/>
</dbReference>
<dbReference type="InterPro" id="IPR032675">
    <property type="entry name" value="LRR_dom_sf"/>
</dbReference>
<dbReference type="FunFam" id="1.10.510.10:FF:000095">
    <property type="entry name" value="protein STRUBBELIG-RECEPTOR FAMILY 8"/>
    <property type="match status" value="1"/>
</dbReference>